<dbReference type="VEuPathDB" id="TriTrypDB:TcG_08274"/>
<dbReference type="Proteomes" id="UP000246121">
    <property type="component" value="Unassembled WGS sequence"/>
</dbReference>
<dbReference type="VEuPathDB" id="TriTrypDB:C4B63_63g96"/>
<dbReference type="AlphaFoldDB" id="A0A2V2V0Z1"/>
<reference evidence="1 2" key="1">
    <citation type="journal article" date="2018" name="Microb. Genom.">
        <title>Expanding an expanded genome: long-read sequencing of Trypanosoma cruzi.</title>
        <authorList>
            <person name="Berna L."/>
            <person name="Rodriguez M."/>
            <person name="Chiribao M.L."/>
            <person name="Parodi-Talice A."/>
            <person name="Pita S."/>
            <person name="Rijo G."/>
            <person name="Alvarez-Valin F."/>
            <person name="Robello C."/>
        </authorList>
    </citation>
    <scope>NUCLEOTIDE SEQUENCE [LARGE SCALE GENOMIC DNA]</scope>
    <source>
        <strain evidence="1 2">Dm28c</strain>
    </source>
</reference>
<dbReference type="VEuPathDB" id="TriTrypDB:TcBrA4_0012750"/>
<organism evidence="1 2">
    <name type="scientific">Trypanosoma cruzi</name>
    <dbReference type="NCBI Taxonomy" id="5693"/>
    <lineage>
        <taxon>Eukaryota</taxon>
        <taxon>Discoba</taxon>
        <taxon>Euglenozoa</taxon>
        <taxon>Kinetoplastea</taxon>
        <taxon>Metakinetoplastina</taxon>
        <taxon>Trypanosomatida</taxon>
        <taxon>Trypanosomatidae</taxon>
        <taxon>Trypanosoma</taxon>
        <taxon>Schizotrypanum</taxon>
    </lineage>
</organism>
<name>A0A2V2V0Z1_TRYCR</name>
<dbReference type="VEuPathDB" id="TriTrypDB:TcCLB.506251.110"/>
<comment type="caution">
    <text evidence="1">The sequence shown here is derived from an EMBL/GenBank/DDBJ whole genome shotgun (WGS) entry which is preliminary data.</text>
</comment>
<dbReference type="VEuPathDB" id="TriTrypDB:TcCLB.508231.70"/>
<accession>A0A2V2V0Z1</accession>
<evidence type="ECO:0000313" key="1">
    <source>
        <dbReference type="EMBL" id="PWU89162.1"/>
    </source>
</evidence>
<dbReference type="EMBL" id="PRFA01000063">
    <property type="protein sequence ID" value="PWU89162.1"/>
    <property type="molecule type" value="Genomic_DNA"/>
</dbReference>
<dbReference type="VEuPathDB" id="TriTrypDB:TcCL_ESM09399"/>
<dbReference type="VEuPathDB" id="TriTrypDB:C3747_216g42"/>
<protein>
    <submittedName>
        <fullName evidence="1">Uncharacterized protein</fullName>
    </submittedName>
</protein>
<dbReference type="VEuPathDB" id="TriTrypDB:BCY84_11361"/>
<proteinExistence type="predicted"/>
<sequence length="178" mass="20361">MRKKLVLPLSIGRGFSSWDDGSDGHEWKSRALAEKRLLALTYLGDVNKRVQIHDAIRLRGEVNKQAIRACELPTFFQTKEDNEADNLQEIDYHSLLSMIEGEFEVDTLAHIAPSDASFLKTEFLQCDDSAEVKLLGQWSNLRRDTADYNNYASIPDGERNAWSAWYLRNVRPGKTEND</sequence>
<evidence type="ECO:0000313" key="2">
    <source>
        <dbReference type="Proteomes" id="UP000246121"/>
    </source>
</evidence>
<gene>
    <name evidence="1" type="ORF">C4B63_63g96</name>
</gene>